<feature type="non-terminal residue" evidence="1">
    <location>
        <position position="70"/>
    </location>
</feature>
<comment type="caution">
    <text evidence="1">The sequence shown here is derived from an EMBL/GenBank/DDBJ whole genome shotgun (WGS) entry which is preliminary data.</text>
</comment>
<organism evidence="1">
    <name type="scientific">marine sediment metagenome</name>
    <dbReference type="NCBI Taxonomy" id="412755"/>
    <lineage>
        <taxon>unclassified sequences</taxon>
        <taxon>metagenomes</taxon>
        <taxon>ecological metagenomes</taxon>
    </lineage>
</organism>
<name>X1H8I5_9ZZZZ</name>
<dbReference type="EMBL" id="BARU01029336">
    <property type="protein sequence ID" value="GAH65712.1"/>
    <property type="molecule type" value="Genomic_DNA"/>
</dbReference>
<reference evidence="1" key="1">
    <citation type="journal article" date="2014" name="Front. Microbiol.">
        <title>High frequency of phylogenetically diverse reductive dehalogenase-homologous genes in deep subseafloor sedimentary metagenomes.</title>
        <authorList>
            <person name="Kawai M."/>
            <person name="Futagami T."/>
            <person name="Toyoda A."/>
            <person name="Takaki Y."/>
            <person name="Nishi S."/>
            <person name="Hori S."/>
            <person name="Arai W."/>
            <person name="Tsubouchi T."/>
            <person name="Morono Y."/>
            <person name="Uchiyama I."/>
            <person name="Ito T."/>
            <person name="Fujiyama A."/>
            <person name="Inagaki F."/>
            <person name="Takami H."/>
        </authorList>
    </citation>
    <scope>NUCLEOTIDE SEQUENCE</scope>
    <source>
        <strain evidence="1">Expedition CK06-06</strain>
    </source>
</reference>
<accession>X1H8I5</accession>
<dbReference type="AlphaFoldDB" id="X1H8I5"/>
<evidence type="ECO:0000313" key="1">
    <source>
        <dbReference type="EMBL" id="GAH65712.1"/>
    </source>
</evidence>
<protein>
    <submittedName>
        <fullName evidence="1">Uncharacterized protein</fullName>
    </submittedName>
</protein>
<gene>
    <name evidence="1" type="ORF">S03H2_46677</name>
</gene>
<sequence length="70" mass="8059">MGRFTSSFVILLFFLFSTSALCEVVTQPLLEKMEDTGADEFIRVNVIMKEQANPLFLMNLVRGEEISERR</sequence>
<proteinExistence type="predicted"/>